<name>A0AAN8R4T6_9TELE</name>
<dbReference type="PANTHER" id="PTHR22192:SF17">
    <property type="entry name" value="SPERIOLIN-LIKE PROTEIN"/>
    <property type="match status" value="1"/>
</dbReference>
<accession>A0AAN8R4T6</accession>
<dbReference type="Proteomes" id="UP001356427">
    <property type="component" value="Unassembled WGS sequence"/>
</dbReference>
<sequence length="275" mass="31835">MDMDTEGGGASLRLENEKLRHENDDLKIMLGLMKENFDLKSKLQTSTLTSDTVRKSTGRNTTIQWQDTVDEDRFKHELHQSSKHPHRTSSPINLESYTKRCMCTDPREHEETASYSYVMSQKVKDPERLVGEIAFQLDRRILSYVFQGQTRLYGFTVLNIRDKIIQVSTHPLTGKVDEGYRLQLSQRHSELMARLNHLGYSMTLHPPFTEFIINTYGILRQRPDSYSTQELGYNSPDFLRRVVINAAPSKLLKDLLLLFSCLSFMARQDGKPLFL</sequence>
<proteinExistence type="predicted"/>
<evidence type="ECO:0000259" key="1">
    <source>
        <dbReference type="Pfam" id="PF15059"/>
    </source>
</evidence>
<gene>
    <name evidence="2" type="ORF">J4Q44_G00027250</name>
</gene>
<dbReference type="EMBL" id="JAGTTL010000002">
    <property type="protein sequence ID" value="KAK6327080.1"/>
    <property type="molecule type" value="Genomic_DNA"/>
</dbReference>
<evidence type="ECO:0000313" key="3">
    <source>
        <dbReference type="Proteomes" id="UP001356427"/>
    </source>
</evidence>
<evidence type="ECO:0000313" key="2">
    <source>
        <dbReference type="EMBL" id="KAK6327080.1"/>
    </source>
</evidence>
<comment type="caution">
    <text evidence="2">The sequence shown here is derived from an EMBL/GenBank/DDBJ whole genome shotgun (WGS) entry which is preliminary data.</text>
</comment>
<dbReference type="InterPro" id="IPR029384">
    <property type="entry name" value="Speriolin_C"/>
</dbReference>
<dbReference type="GO" id="GO:0005813">
    <property type="term" value="C:centrosome"/>
    <property type="evidence" value="ECO:0007669"/>
    <property type="project" value="TreeGrafter"/>
</dbReference>
<organism evidence="2 3">
    <name type="scientific">Coregonus suidteri</name>
    <dbReference type="NCBI Taxonomy" id="861788"/>
    <lineage>
        <taxon>Eukaryota</taxon>
        <taxon>Metazoa</taxon>
        <taxon>Chordata</taxon>
        <taxon>Craniata</taxon>
        <taxon>Vertebrata</taxon>
        <taxon>Euteleostomi</taxon>
        <taxon>Actinopterygii</taxon>
        <taxon>Neopterygii</taxon>
        <taxon>Teleostei</taxon>
        <taxon>Protacanthopterygii</taxon>
        <taxon>Salmoniformes</taxon>
        <taxon>Salmonidae</taxon>
        <taxon>Coregoninae</taxon>
        <taxon>Coregonus</taxon>
    </lineage>
</organism>
<keyword evidence="3" id="KW-1185">Reference proteome</keyword>
<dbReference type="InterPro" id="IPR026715">
    <property type="entry name" value="SPATC1"/>
</dbReference>
<dbReference type="AlphaFoldDB" id="A0AAN8R4T6"/>
<dbReference type="Pfam" id="PF15059">
    <property type="entry name" value="Speriolin_C"/>
    <property type="match status" value="1"/>
</dbReference>
<protein>
    <recommendedName>
        <fullName evidence="1">Speriolin C-terminal domain-containing protein</fullName>
    </recommendedName>
</protein>
<reference evidence="2 3" key="1">
    <citation type="submission" date="2021-04" db="EMBL/GenBank/DDBJ databases">
        <authorList>
            <person name="De Guttry C."/>
            <person name="Zahm M."/>
            <person name="Klopp C."/>
            <person name="Cabau C."/>
            <person name="Louis A."/>
            <person name="Berthelot C."/>
            <person name="Parey E."/>
            <person name="Roest Crollius H."/>
            <person name="Montfort J."/>
            <person name="Robinson-Rechavi M."/>
            <person name="Bucao C."/>
            <person name="Bouchez O."/>
            <person name="Gislard M."/>
            <person name="Lluch J."/>
            <person name="Milhes M."/>
            <person name="Lampietro C."/>
            <person name="Lopez Roques C."/>
            <person name="Donnadieu C."/>
            <person name="Braasch I."/>
            <person name="Desvignes T."/>
            <person name="Postlethwait J."/>
            <person name="Bobe J."/>
            <person name="Wedekind C."/>
            <person name="Guiguen Y."/>
        </authorList>
    </citation>
    <scope>NUCLEOTIDE SEQUENCE [LARGE SCALE GENOMIC DNA]</scope>
    <source>
        <strain evidence="2">Cs_M1</strain>
        <tissue evidence="2">Blood</tissue>
    </source>
</reference>
<feature type="domain" description="Speriolin C-terminal" evidence="1">
    <location>
        <begin position="129"/>
        <end position="275"/>
    </location>
</feature>
<dbReference type="PANTHER" id="PTHR22192">
    <property type="entry name" value="SPERIOLIN"/>
    <property type="match status" value="1"/>
</dbReference>